<keyword evidence="1" id="KW-0812">Transmembrane</keyword>
<sequence>MHRLGYLGGCRRRKAKTLLLFVASHQIYYLSPDSVFLALFLVVSFPSHCWLSSSAFIHVHIHGNCWWHCDLARFPFESCCLCVRC</sequence>
<keyword evidence="1" id="KW-1133">Transmembrane helix</keyword>
<keyword evidence="3" id="KW-1185">Reference proteome</keyword>
<dbReference type="EMBL" id="JBBPBM010000006">
    <property type="protein sequence ID" value="KAK8579827.1"/>
    <property type="molecule type" value="Genomic_DNA"/>
</dbReference>
<organism evidence="2 3">
    <name type="scientific">Hibiscus sabdariffa</name>
    <name type="common">roselle</name>
    <dbReference type="NCBI Taxonomy" id="183260"/>
    <lineage>
        <taxon>Eukaryota</taxon>
        <taxon>Viridiplantae</taxon>
        <taxon>Streptophyta</taxon>
        <taxon>Embryophyta</taxon>
        <taxon>Tracheophyta</taxon>
        <taxon>Spermatophyta</taxon>
        <taxon>Magnoliopsida</taxon>
        <taxon>eudicotyledons</taxon>
        <taxon>Gunneridae</taxon>
        <taxon>Pentapetalae</taxon>
        <taxon>rosids</taxon>
        <taxon>malvids</taxon>
        <taxon>Malvales</taxon>
        <taxon>Malvaceae</taxon>
        <taxon>Malvoideae</taxon>
        <taxon>Hibiscus</taxon>
    </lineage>
</organism>
<evidence type="ECO:0000313" key="3">
    <source>
        <dbReference type="Proteomes" id="UP001472677"/>
    </source>
</evidence>
<reference evidence="2 3" key="1">
    <citation type="journal article" date="2024" name="G3 (Bethesda)">
        <title>Genome assembly of Hibiscus sabdariffa L. provides insights into metabolisms of medicinal natural products.</title>
        <authorList>
            <person name="Kim T."/>
        </authorList>
    </citation>
    <scope>NUCLEOTIDE SEQUENCE [LARGE SCALE GENOMIC DNA]</scope>
    <source>
        <strain evidence="2">TK-2024</strain>
        <tissue evidence="2">Old leaves</tissue>
    </source>
</reference>
<name>A0ABR2FFW5_9ROSI</name>
<keyword evidence="1" id="KW-0472">Membrane</keyword>
<proteinExistence type="predicted"/>
<evidence type="ECO:0000256" key="1">
    <source>
        <dbReference type="SAM" id="Phobius"/>
    </source>
</evidence>
<evidence type="ECO:0000313" key="2">
    <source>
        <dbReference type="EMBL" id="KAK8579827.1"/>
    </source>
</evidence>
<comment type="caution">
    <text evidence="2">The sequence shown here is derived from an EMBL/GenBank/DDBJ whole genome shotgun (WGS) entry which is preliminary data.</text>
</comment>
<feature type="transmembrane region" description="Helical" evidence="1">
    <location>
        <begin position="20"/>
        <end position="45"/>
    </location>
</feature>
<gene>
    <name evidence="2" type="ORF">V6N12_070133</name>
</gene>
<protein>
    <submittedName>
        <fullName evidence="2">Uncharacterized protein</fullName>
    </submittedName>
</protein>
<dbReference type="Proteomes" id="UP001472677">
    <property type="component" value="Unassembled WGS sequence"/>
</dbReference>
<accession>A0ABR2FFW5</accession>